<keyword evidence="1" id="KW-0812">Transmembrane</keyword>
<keyword evidence="4" id="KW-1185">Reference proteome</keyword>
<organism evidence="3 4">
    <name type="scientific">Solanum stoloniferum</name>
    <dbReference type="NCBI Taxonomy" id="62892"/>
    <lineage>
        <taxon>Eukaryota</taxon>
        <taxon>Viridiplantae</taxon>
        <taxon>Streptophyta</taxon>
        <taxon>Embryophyta</taxon>
        <taxon>Tracheophyta</taxon>
        <taxon>Spermatophyta</taxon>
        <taxon>Magnoliopsida</taxon>
        <taxon>eudicotyledons</taxon>
        <taxon>Gunneridae</taxon>
        <taxon>Pentapetalae</taxon>
        <taxon>asterids</taxon>
        <taxon>lamiids</taxon>
        <taxon>Solanales</taxon>
        <taxon>Solanaceae</taxon>
        <taxon>Solanoideae</taxon>
        <taxon>Solaneae</taxon>
        <taxon>Solanum</taxon>
    </lineage>
</organism>
<sequence length="356" mass="41800">MSSVEKITCRIKSGYARQLSYAGRVQIINAVLFSIYNFWGAVFILPQSVLDDIDKQCRMFLWGSSEGHRKISLVAWDNVCKPKKYGGLNVKRRKLWNLASVGKLLWQIVNKKDVLWAKWVNEIYMKADEDIWSHEPSQDSSWYWRRLNALKDMMSTWYDRGVYRLTSNGQYSVSSSYNALLGNMNVMREADLIWNCIMLPRQRMISWLAYQNKLLTKERLQRMHIQVENTVCCLCDDGVDETDQHLFAECKWINEARTVLATWMGIDIPQKVFKQSLQWIKGRHWRQFKKEVMAAICGALVYCTWQARNWKVYRQTIVNNGGIVTQIQRELKERVSMFSCARKASKCPCLIDRICN</sequence>
<evidence type="ECO:0000259" key="2">
    <source>
        <dbReference type="Pfam" id="PF13966"/>
    </source>
</evidence>
<evidence type="ECO:0000256" key="1">
    <source>
        <dbReference type="SAM" id="Phobius"/>
    </source>
</evidence>
<keyword evidence="1" id="KW-1133">Transmembrane helix</keyword>
<gene>
    <name evidence="3" type="ORF">AABB24_014336</name>
</gene>
<protein>
    <recommendedName>
        <fullName evidence="2">Reverse transcriptase zinc-binding domain-containing protein</fullName>
    </recommendedName>
</protein>
<dbReference type="Pfam" id="PF13966">
    <property type="entry name" value="zf-RVT"/>
    <property type="match status" value="1"/>
</dbReference>
<name>A0ABD2TY35_9SOLN</name>
<accession>A0ABD2TY35</accession>
<comment type="caution">
    <text evidence="3">The sequence shown here is derived from an EMBL/GenBank/DDBJ whole genome shotgun (WGS) entry which is preliminary data.</text>
</comment>
<keyword evidence="1" id="KW-0472">Membrane</keyword>
<proteinExistence type="predicted"/>
<dbReference type="PANTHER" id="PTHR33116">
    <property type="entry name" value="REVERSE TRANSCRIPTASE ZINC-BINDING DOMAIN-CONTAINING PROTEIN-RELATED-RELATED"/>
    <property type="match status" value="1"/>
</dbReference>
<feature type="domain" description="Reverse transcriptase zinc-binding" evidence="2">
    <location>
        <begin position="171"/>
        <end position="254"/>
    </location>
</feature>
<dbReference type="PANTHER" id="PTHR33116:SF84">
    <property type="entry name" value="RNA-DIRECTED DNA POLYMERASE"/>
    <property type="match status" value="1"/>
</dbReference>
<dbReference type="EMBL" id="JBJKTR010000008">
    <property type="protein sequence ID" value="KAL3361378.1"/>
    <property type="molecule type" value="Genomic_DNA"/>
</dbReference>
<dbReference type="InterPro" id="IPR026960">
    <property type="entry name" value="RVT-Znf"/>
</dbReference>
<dbReference type="Proteomes" id="UP001627284">
    <property type="component" value="Unassembled WGS sequence"/>
</dbReference>
<evidence type="ECO:0000313" key="4">
    <source>
        <dbReference type="Proteomes" id="UP001627284"/>
    </source>
</evidence>
<dbReference type="AlphaFoldDB" id="A0ABD2TY35"/>
<reference evidence="3 4" key="1">
    <citation type="submission" date="2024-05" db="EMBL/GenBank/DDBJ databases">
        <title>De novo assembly of an allotetraploid wild potato.</title>
        <authorList>
            <person name="Hosaka A.J."/>
        </authorList>
    </citation>
    <scope>NUCLEOTIDE SEQUENCE [LARGE SCALE GENOMIC DNA]</scope>
    <source>
        <tissue evidence="3">Young leaves</tissue>
    </source>
</reference>
<evidence type="ECO:0000313" key="3">
    <source>
        <dbReference type="EMBL" id="KAL3361378.1"/>
    </source>
</evidence>
<feature type="transmembrane region" description="Helical" evidence="1">
    <location>
        <begin position="21"/>
        <end position="45"/>
    </location>
</feature>